<gene>
    <name evidence="7" type="ORF">QD47_19700</name>
</gene>
<evidence type="ECO:0000256" key="2">
    <source>
        <dbReference type="ARBA" id="ARBA00023125"/>
    </source>
</evidence>
<keyword evidence="3" id="KW-0010">Activator</keyword>
<dbReference type="InterPro" id="IPR018335">
    <property type="entry name" value="Tscrpt_reg_HTH_Crp-type_CS"/>
</dbReference>
<dbReference type="InterPro" id="IPR000595">
    <property type="entry name" value="cNMP-bd_dom"/>
</dbReference>
<evidence type="ECO:0000256" key="3">
    <source>
        <dbReference type="ARBA" id="ARBA00023159"/>
    </source>
</evidence>
<accession>A0A0D7WYY9</accession>
<evidence type="ECO:0000313" key="8">
    <source>
        <dbReference type="Proteomes" id="UP000032534"/>
    </source>
</evidence>
<dbReference type="PROSITE" id="PS50042">
    <property type="entry name" value="CNMP_BINDING_3"/>
    <property type="match status" value="1"/>
</dbReference>
<dbReference type="PANTHER" id="PTHR24567:SF74">
    <property type="entry name" value="HTH-TYPE TRANSCRIPTIONAL REGULATOR ARCR"/>
    <property type="match status" value="1"/>
</dbReference>
<dbReference type="InterPro" id="IPR012318">
    <property type="entry name" value="HTH_CRP"/>
</dbReference>
<evidence type="ECO:0000256" key="4">
    <source>
        <dbReference type="ARBA" id="ARBA00023163"/>
    </source>
</evidence>
<reference evidence="7 8" key="1">
    <citation type="submission" date="2014-11" db="EMBL/GenBank/DDBJ databases">
        <title>Draft Genome Sequences of Paenibacillus polymyxa NRRL B-30509 and Paenibacillus terrae NRRL B-30644, Strains from a Poultry Environment that Produce Tridecaptin A and Paenicidins.</title>
        <authorList>
            <person name="van Belkum M.J."/>
            <person name="Lohans C.T."/>
            <person name="Vederas J.C."/>
        </authorList>
    </citation>
    <scope>NUCLEOTIDE SEQUENCE [LARGE SCALE GENOMIC DNA]</scope>
    <source>
        <strain evidence="7 8">NRRL B-30644</strain>
    </source>
</reference>
<keyword evidence="8" id="KW-1185">Reference proteome</keyword>
<dbReference type="RefSeq" id="WP_044647723.1">
    <property type="nucleotide sequence ID" value="NZ_JTHP01000045.1"/>
</dbReference>
<comment type="caution">
    <text evidence="7">The sequence shown here is derived from an EMBL/GenBank/DDBJ whole genome shotgun (WGS) entry which is preliminary data.</text>
</comment>
<feature type="domain" description="Cyclic nucleotide-binding" evidence="5">
    <location>
        <begin position="22"/>
        <end position="121"/>
    </location>
</feature>
<evidence type="ECO:0000259" key="6">
    <source>
        <dbReference type="PROSITE" id="PS51063"/>
    </source>
</evidence>
<dbReference type="SMART" id="SM00100">
    <property type="entry name" value="cNMP"/>
    <property type="match status" value="1"/>
</dbReference>
<keyword evidence="2" id="KW-0238">DNA-binding</keyword>
<dbReference type="PRINTS" id="PR00034">
    <property type="entry name" value="HTHCRP"/>
</dbReference>
<dbReference type="PANTHER" id="PTHR24567">
    <property type="entry name" value="CRP FAMILY TRANSCRIPTIONAL REGULATORY PROTEIN"/>
    <property type="match status" value="1"/>
</dbReference>
<dbReference type="InterPro" id="IPR036388">
    <property type="entry name" value="WH-like_DNA-bd_sf"/>
</dbReference>
<dbReference type="GO" id="GO:0005829">
    <property type="term" value="C:cytosol"/>
    <property type="evidence" value="ECO:0007669"/>
    <property type="project" value="TreeGrafter"/>
</dbReference>
<dbReference type="InterPro" id="IPR036390">
    <property type="entry name" value="WH_DNA-bd_sf"/>
</dbReference>
<evidence type="ECO:0000313" key="7">
    <source>
        <dbReference type="EMBL" id="KJD43928.1"/>
    </source>
</evidence>
<dbReference type="InterPro" id="IPR014710">
    <property type="entry name" value="RmlC-like_jellyroll"/>
</dbReference>
<dbReference type="Gene3D" id="1.10.10.10">
    <property type="entry name" value="Winged helix-like DNA-binding domain superfamily/Winged helix DNA-binding domain"/>
    <property type="match status" value="1"/>
</dbReference>
<dbReference type="GO" id="GO:0003700">
    <property type="term" value="F:DNA-binding transcription factor activity"/>
    <property type="evidence" value="ECO:0007669"/>
    <property type="project" value="InterPro"/>
</dbReference>
<dbReference type="CDD" id="cd00038">
    <property type="entry name" value="CAP_ED"/>
    <property type="match status" value="1"/>
</dbReference>
<dbReference type="SUPFAM" id="SSF51206">
    <property type="entry name" value="cAMP-binding domain-like"/>
    <property type="match status" value="1"/>
</dbReference>
<evidence type="ECO:0000256" key="1">
    <source>
        <dbReference type="ARBA" id="ARBA00023015"/>
    </source>
</evidence>
<dbReference type="Gene3D" id="2.60.120.10">
    <property type="entry name" value="Jelly Rolls"/>
    <property type="match status" value="1"/>
</dbReference>
<dbReference type="SMART" id="SM00419">
    <property type="entry name" value="HTH_CRP"/>
    <property type="match status" value="1"/>
</dbReference>
<sequence length="246" mass="27505">MQATCTERFGDEVERTGIQLFLTEEHFGLLKDIMSWKKVKAGITLFREGEESEQLYYIHSGHVKLRKSTEDGKELILTIQHQGDLIGEFSGIDGEEYSCTAETADACELGVVRVQDLESLLSKNGAMGLQFIQWMAMKQRIMQSRFRDLLLYGKTGALASTLIRASNTCGVAVKDGVLLNMKLSHSELGEMIGATRESVNRMLSSLKEQGTLDTRDGKIVIHDLKVLRMMCCCPSYGQCAHEICRL</sequence>
<dbReference type="InterPro" id="IPR018490">
    <property type="entry name" value="cNMP-bd_dom_sf"/>
</dbReference>
<name>A0A0D7WYY9_9BACL</name>
<evidence type="ECO:0000259" key="5">
    <source>
        <dbReference type="PROSITE" id="PS50042"/>
    </source>
</evidence>
<proteinExistence type="predicted"/>
<dbReference type="EMBL" id="JTHP01000045">
    <property type="protein sequence ID" value="KJD43928.1"/>
    <property type="molecule type" value="Genomic_DNA"/>
</dbReference>
<dbReference type="PATRIC" id="fig|159743.3.peg.4373"/>
<dbReference type="PROSITE" id="PS51063">
    <property type="entry name" value="HTH_CRP_2"/>
    <property type="match status" value="1"/>
</dbReference>
<dbReference type="GO" id="GO:0003677">
    <property type="term" value="F:DNA binding"/>
    <property type="evidence" value="ECO:0007669"/>
    <property type="project" value="UniProtKB-KW"/>
</dbReference>
<feature type="domain" description="HTH crp-type" evidence="6">
    <location>
        <begin position="152"/>
        <end position="225"/>
    </location>
</feature>
<dbReference type="InterPro" id="IPR050397">
    <property type="entry name" value="Env_Response_Regulators"/>
</dbReference>
<dbReference type="SUPFAM" id="SSF46785">
    <property type="entry name" value="Winged helix' DNA-binding domain"/>
    <property type="match status" value="1"/>
</dbReference>
<dbReference type="Pfam" id="PF00027">
    <property type="entry name" value="cNMP_binding"/>
    <property type="match status" value="1"/>
</dbReference>
<dbReference type="OrthoDB" id="9810708at2"/>
<protein>
    <submittedName>
        <fullName evidence="7">Regulatory protein</fullName>
    </submittedName>
</protein>
<dbReference type="AlphaFoldDB" id="A0A0D7WYY9"/>
<organism evidence="7 8">
    <name type="scientific">Paenibacillus terrae</name>
    <dbReference type="NCBI Taxonomy" id="159743"/>
    <lineage>
        <taxon>Bacteria</taxon>
        <taxon>Bacillati</taxon>
        <taxon>Bacillota</taxon>
        <taxon>Bacilli</taxon>
        <taxon>Bacillales</taxon>
        <taxon>Paenibacillaceae</taxon>
        <taxon>Paenibacillus</taxon>
    </lineage>
</organism>
<dbReference type="PROSITE" id="PS00042">
    <property type="entry name" value="HTH_CRP_1"/>
    <property type="match status" value="1"/>
</dbReference>
<keyword evidence="1" id="KW-0805">Transcription regulation</keyword>
<dbReference type="Pfam" id="PF13545">
    <property type="entry name" value="HTH_Crp_2"/>
    <property type="match status" value="1"/>
</dbReference>
<dbReference type="Proteomes" id="UP000032534">
    <property type="component" value="Unassembled WGS sequence"/>
</dbReference>
<keyword evidence="4" id="KW-0804">Transcription</keyword>